<dbReference type="GO" id="GO:0004560">
    <property type="term" value="F:alpha-L-fucosidase activity"/>
    <property type="evidence" value="ECO:0007669"/>
    <property type="project" value="InterPro"/>
</dbReference>
<reference evidence="9 11" key="1">
    <citation type="submission" date="2022-09" db="EMBL/GenBank/DDBJ databases">
        <title>Enrichment on poylsaccharides allowed isolation of novel metabolic and taxonomic groups of Haloarchaea.</title>
        <authorList>
            <person name="Sorokin D.Y."/>
            <person name="Elcheninov A.G."/>
            <person name="Khizhniak T.V."/>
            <person name="Kolganova T.V."/>
            <person name="Kublanov I.V."/>
        </authorList>
    </citation>
    <scope>NUCLEOTIDE SEQUENCE</scope>
    <source>
        <strain evidence="10 11">AArc-m2/3/4</strain>
        <strain evidence="9">AArc-xg1-1</strain>
    </source>
</reference>
<sequence length="461" mass="52509">MEDQSTVYEPNWDSIDEHDCPDWYHDSKLGIFIHWGVYSVPAWADPDGDHAYAEWYPYYMYEEGSDTWEYHREHYGDDVEYVDFIDDWDAENWDPDAWATFFEDVGARYVVLTGEHHDGFSLWDSHYTKYNTTEMGPERDIVGELADAVDDHELRFAASYHANLNYYQPGFDGRFGHPDFEGADGDFRSEGAGPGSEYVDFMNAKHRELIRKYDPDLLWFDVPCAESDHLHAKELIADYYNDAEETGTEVVVNDRASTDAARTHGDFYTPEYETFDEIQEKKWETCRGIGSSFGYNHAETESDHLSAEELVHLLVDVVSKNGNLLINVGPKADGTIPDLQKTPLQGLGEWLDGNAEAIYGTRPWAVSEDDSSEVEVRYTWADDTLYAICLEWPGDQLELGLGNHVETDVVEDIEFRGDETSIDWETNGTSVAISIDGEPTEANGSDYAFVFELVGVPNPRQ</sequence>
<dbReference type="GO" id="GO:0016139">
    <property type="term" value="P:glycoside catabolic process"/>
    <property type="evidence" value="ECO:0007669"/>
    <property type="project" value="TreeGrafter"/>
</dbReference>
<dbReference type="AlphaFoldDB" id="A0AAP3E4Z7"/>
<comment type="similarity">
    <text evidence="2">Belongs to the glycosyl hydrolase 29 family.</text>
</comment>
<evidence type="ECO:0000256" key="2">
    <source>
        <dbReference type="ARBA" id="ARBA00007951"/>
    </source>
</evidence>
<dbReference type="GO" id="GO:0006004">
    <property type="term" value="P:fucose metabolic process"/>
    <property type="evidence" value="ECO:0007669"/>
    <property type="project" value="InterPro"/>
</dbReference>
<evidence type="ECO:0000313" key="12">
    <source>
        <dbReference type="Proteomes" id="UP001321018"/>
    </source>
</evidence>
<dbReference type="EMBL" id="JAOPKA010000027">
    <property type="protein sequence ID" value="MCU4744364.1"/>
    <property type="molecule type" value="Genomic_DNA"/>
</dbReference>
<dbReference type="InterPro" id="IPR013780">
    <property type="entry name" value="Glyco_hydro_b"/>
</dbReference>
<keyword evidence="5" id="KW-0378">Hydrolase</keyword>
<evidence type="ECO:0000256" key="3">
    <source>
        <dbReference type="ARBA" id="ARBA00012662"/>
    </source>
</evidence>
<dbReference type="Gene3D" id="3.20.20.80">
    <property type="entry name" value="Glycosidases"/>
    <property type="match status" value="1"/>
</dbReference>
<evidence type="ECO:0000313" key="11">
    <source>
        <dbReference type="Proteomes" id="UP001320972"/>
    </source>
</evidence>
<feature type="domain" description="Alpha-L-fucosidase C-terminal" evidence="8">
    <location>
        <begin position="370"/>
        <end position="453"/>
    </location>
</feature>
<gene>
    <name evidence="10" type="ORF">OB955_25145</name>
    <name evidence="9" type="ORF">OB960_23595</name>
</gene>
<dbReference type="Pfam" id="PF16757">
    <property type="entry name" value="Fucosidase_C"/>
    <property type="match status" value="1"/>
</dbReference>
<dbReference type="PANTHER" id="PTHR10030">
    <property type="entry name" value="ALPHA-L-FUCOSIDASE"/>
    <property type="match status" value="1"/>
</dbReference>
<evidence type="ECO:0000256" key="5">
    <source>
        <dbReference type="ARBA" id="ARBA00022801"/>
    </source>
</evidence>
<proteinExistence type="inferred from homology"/>
<name>A0AAP3E4Z7_9EURY</name>
<evidence type="ECO:0000259" key="8">
    <source>
        <dbReference type="Pfam" id="PF16757"/>
    </source>
</evidence>
<dbReference type="InterPro" id="IPR016286">
    <property type="entry name" value="FUC_metazoa-typ"/>
</dbReference>
<feature type="domain" description="Glycoside hydrolase family 29 N-terminal" evidence="7">
    <location>
        <begin position="3"/>
        <end position="356"/>
    </location>
</feature>
<dbReference type="InterPro" id="IPR017853">
    <property type="entry name" value="GH"/>
</dbReference>
<dbReference type="PRINTS" id="PR00741">
    <property type="entry name" value="GLHYDRLASE29"/>
</dbReference>
<dbReference type="EC" id="3.2.1.51" evidence="3"/>
<organism evidence="9 12">
    <name type="scientific">Natronoglomus mannanivorans</name>
    <dbReference type="NCBI Taxonomy" id="2979990"/>
    <lineage>
        <taxon>Archaea</taxon>
        <taxon>Methanobacteriati</taxon>
        <taxon>Methanobacteriota</taxon>
        <taxon>Stenosarchaea group</taxon>
        <taxon>Halobacteria</taxon>
        <taxon>Halobacteriales</taxon>
        <taxon>Natrialbaceae</taxon>
        <taxon>Natronoglomus</taxon>
    </lineage>
</organism>
<dbReference type="GO" id="GO:0005764">
    <property type="term" value="C:lysosome"/>
    <property type="evidence" value="ECO:0007669"/>
    <property type="project" value="TreeGrafter"/>
</dbReference>
<dbReference type="SUPFAM" id="SSF51445">
    <property type="entry name" value="(Trans)glycosidases"/>
    <property type="match status" value="1"/>
</dbReference>
<dbReference type="SMART" id="SM00812">
    <property type="entry name" value="Alpha_L_fucos"/>
    <property type="match status" value="1"/>
</dbReference>
<accession>A0AAP3E4Z7</accession>
<dbReference type="Pfam" id="PF01120">
    <property type="entry name" value="Alpha_L_fucos"/>
    <property type="match status" value="1"/>
</dbReference>
<keyword evidence="11" id="KW-1185">Reference proteome</keyword>
<evidence type="ECO:0000256" key="6">
    <source>
        <dbReference type="ARBA" id="ARBA00023295"/>
    </source>
</evidence>
<dbReference type="PIRSF" id="PIRSF001092">
    <property type="entry name" value="Alpha-L-fucosidase"/>
    <property type="match status" value="1"/>
</dbReference>
<dbReference type="PANTHER" id="PTHR10030:SF37">
    <property type="entry name" value="ALPHA-L-FUCOSIDASE-RELATED"/>
    <property type="match status" value="1"/>
</dbReference>
<evidence type="ECO:0000256" key="1">
    <source>
        <dbReference type="ARBA" id="ARBA00004071"/>
    </source>
</evidence>
<dbReference type="RefSeq" id="WP_338006171.1">
    <property type="nucleotide sequence ID" value="NZ_JAOPKA010000027.1"/>
</dbReference>
<dbReference type="EMBL" id="JAOPKB010000031">
    <property type="protein sequence ID" value="MCU4975964.1"/>
    <property type="molecule type" value="Genomic_DNA"/>
</dbReference>
<protein>
    <recommendedName>
        <fullName evidence="3">alpha-L-fucosidase</fullName>
        <ecNumber evidence="3">3.2.1.51</ecNumber>
    </recommendedName>
</protein>
<dbReference type="Gene3D" id="2.60.40.1180">
    <property type="entry name" value="Golgi alpha-mannosidase II"/>
    <property type="match status" value="1"/>
</dbReference>
<evidence type="ECO:0000313" key="10">
    <source>
        <dbReference type="EMBL" id="MCU4975964.1"/>
    </source>
</evidence>
<evidence type="ECO:0000259" key="7">
    <source>
        <dbReference type="Pfam" id="PF01120"/>
    </source>
</evidence>
<dbReference type="InterPro" id="IPR057739">
    <property type="entry name" value="Glyco_hydro_29_N"/>
</dbReference>
<dbReference type="InterPro" id="IPR000933">
    <property type="entry name" value="Glyco_hydro_29"/>
</dbReference>
<dbReference type="Proteomes" id="UP001321018">
    <property type="component" value="Unassembled WGS sequence"/>
</dbReference>
<evidence type="ECO:0000256" key="4">
    <source>
        <dbReference type="ARBA" id="ARBA00022729"/>
    </source>
</evidence>
<keyword evidence="4" id="KW-0732">Signal</keyword>
<evidence type="ECO:0000313" key="9">
    <source>
        <dbReference type="EMBL" id="MCU4744364.1"/>
    </source>
</evidence>
<dbReference type="Proteomes" id="UP001320972">
    <property type="component" value="Unassembled WGS sequence"/>
</dbReference>
<keyword evidence="6" id="KW-0326">Glycosidase</keyword>
<comment type="function">
    <text evidence="1">Alpha-L-fucosidase is responsible for hydrolyzing the alpha-1,6-linked fucose joined to the reducing-end N-acetylglucosamine of the carbohydrate moieties of glycoproteins.</text>
</comment>
<comment type="caution">
    <text evidence="9">The sequence shown here is derived from an EMBL/GenBank/DDBJ whole genome shotgun (WGS) entry which is preliminary data.</text>
</comment>
<dbReference type="InterPro" id="IPR031919">
    <property type="entry name" value="Fucosidase_C"/>
</dbReference>